<dbReference type="PANTHER" id="PTHR19328">
    <property type="entry name" value="HEDGEHOG-INTERACTING PROTEIN"/>
    <property type="match status" value="1"/>
</dbReference>
<evidence type="ECO:0000256" key="1">
    <source>
        <dbReference type="SAM" id="SignalP"/>
    </source>
</evidence>
<evidence type="ECO:0000313" key="4">
    <source>
        <dbReference type="Proteomes" id="UP000571817"/>
    </source>
</evidence>
<dbReference type="EMBL" id="JACCFW010000001">
    <property type="protein sequence ID" value="NYJ74705.1"/>
    <property type="molecule type" value="Genomic_DNA"/>
</dbReference>
<dbReference type="Proteomes" id="UP000571817">
    <property type="component" value="Unassembled WGS sequence"/>
</dbReference>
<dbReference type="RefSeq" id="WP_179480792.1">
    <property type="nucleotide sequence ID" value="NZ_JACCFW010000001.1"/>
</dbReference>
<sequence length="398" mass="42159">MSPHTGHRRIPRSLRAGLTVAAVAGTAAVTMACSAVSGSASGSAEAAAAPAVQTVMSGLDHPWDVSFFRNGDMLTTQRPGVLTMRTASGSVRTIKAPLGDLFVQSEGGLEGLVVDPTTVHRYFYTCQTYERGGKAVDARVIRWAMSDDGKSATREKTILSGLPVTSGRHSGCRLRFVPGYWLAVGTGDAATGTNPQNLYSLGGKTLRVGANGQIPTNTPFHSKGGNARYVTSYGHRNVQGLAMRPGTSQLWTQEQGTTRDDETNIAYNGGNYGYDPVPGYNESVPMTDLKKFPHAIRAQWSSGSSTVATCGITFLQGSAWGRWNGALAVAELKGEGVRILTLDKAGKVIRQELMPELNKTFGRLRTVQTGPGGALYVTTDNGGKADKVLRVTPHAPSS</sequence>
<proteinExistence type="predicted"/>
<gene>
    <name evidence="3" type="ORF">HNR15_001668</name>
</gene>
<evidence type="ECO:0000313" key="3">
    <source>
        <dbReference type="EMBL" id="NYJ74705.1"/>
    </source>
</evidence>
<dbReference type="InterPro" id="IPR012938">
    <property type="entry name" value="Glc/Sorbosone_DH"/>
</dbReference>
<feature type="domain" description="Glucose/Sorbosone dehydrogenase" evidence="2">
    <location>
        <begin position="59"/>
        <end position="382"/>
    </location>
</feature>
<dbReference type="AlphaFoldDB" id="A0A853DKL8"/>
<name>A0A853DKL8_9MICO</name>
<keyword evidence="1" id="KW-0732">Signal</keyword>
<dbReference type="PANTHER" id="PTHR19328:SF13">
    <property type="entry name" value="HIPL1 PROTEIN"/>
    <property type="match status" value="1"/>
</dbReference>
<feature type="signal peptide" evidence="1">
    <location>
        <begin position="1"/>
        <end position="32"/>
    </location>
</feature>
<organism evidence="3 4">
    <name type="scientific">Allobranchiibius huperziae</name>
    <dbReference type="NCBI Taxonomy" id="1874116"/>
    <lineage>
        <taxon>Bacteria</taxon>
        <taxon>Bacillati</taxon>
        <taxon>Actinomycetota</taxon>
        <taxon>Actinomycetes</taxon>
        <taxon>Micrococcales</taxon>
        <taxon>Dermacoccaceae</taxon>
        <taxon>Allobranchiibius</taxon>
    </lineage>
</organism>
<feature type="chain" id="PRO_5038972942" evidence="1">
    <location>
        <begin position="33"/>
        <end position="398"/>
    </location>
</feature>
<protein>
    <submittedName>
        <fullName evidence="3">Glucose/arabinose dehydrogenase</fullName>
    </submittedName>
</protein>
<dbReference type="InterPro" id="IPR011042">
    <property type="entry name" value="6-blade_b-propeller_TolB-like"/>
</dbReference>
<dbReference type="Pfam" id="PF07995">
    <property type="entry name" value="GSDH"/>
    <property type="match status" value="1"/>
</dbReference>
<comment type="caution">
    <text evidence="3">The sequence shown here is derived from an EMBL/GenBank/DDBJ whole genome shotgun (WGS) entry which is preliminary data.</text>
</comment>
<reference evidence="3 4" key="1">
    <citation type="submission" date="2020-07" db="EMBL/GenBank/DDBJ databases">
        <title>Sequencing the genomes of 1000 actinobacteria strains.</title>
        <authorList>
            <person name="Klenk H.-P."/>
        </authorList>
    </citation>
    <scope>NUCLEOTIDE SEQUENCE [LARGE SCALE GENOMIC DNA]</scope>
    <source>
        <strain evidence="3 4">DSM 29531</strain>
    </source>
</reference>
<keyword evidence="4" id="KW-1185">Reference proteome</keyword>
<dbReference type="InterPro" id="IPR011041">
    <property type="entry name" value="Quinoprot_gluc/sorb_DH_b-prop"/>
</dbReference>
<accession>A0A853DKL8</accession>
<evidence type="ECO:0000259" key="2">
    <source>
        <dbReference type="Pfam" id="PF07995"/>
    </source>
</evidence>
<dbReference type="Gene3D" id="2.120.10.30">
    <property type="entry name" value="TolB, C-terminal domain"/>
    <property type="match status" value="1"/>
</dbReference>
<dbReference type="SUPFAM" id="SSF50952">
    <property type="entry name" value="Soluble quinoprotein glucose dehydrogenase"/>
    <property type="match status" value="1"/>
</dbReference>